<dbReference type="PROSITE" id="PS51318">
    <property type="entry name" value="TAT"/>
    <property type="match status" value="1"/>
</dbReference>
<dbReference type="EMBL" id="CP038149">
    <property type="protein sequence ID" value="QBR00330.1"/>
    <property type="molecule type" value="Genomic_DNA"/>
</dbReference>
<dbReference type="InterPro" id="IPR006311">
    <property type="entry name" value="TAT_signal"/>
</dbReference>
<dbReference type="AlphaFoldDB" id="A0A4P7D0S8"/>
<dbReference type="OrthoDB" id="198978at2"/>
<keyword evidence="1" id="KW-0732">Signal</keyword>
<evidence type="ECO:0000256" key="1">
    <source>
        <dbReference type="SAM" id="SignalP"/>
    </source>
</evidence>
<dbReference type="Pfam" id="PF04366">
    <property type="entry name" value="Ysc84"/>
    <property type="match status" value="1"/>
</dbReference>
<dbReference type="CDD" id="cd11524">
    <property type="entry name" value="SYLF"/>
    <property type="match status" value="1"/>
</dbReference>
<dbReference type="PROSITE" id="PS51257">
    <property type="entry name" value="PROKAR_LIPOPROTEIN"/>
    <property type="match status" value="1"/>
</dbReference>
<keyword evidence="4" id="KW-1185">Reference proteome</keyword>
<protein>
    <recommendedName>
        <fullName evidence="2">Ysc84 actin-binding domain-containing protein</fullName>
    </recommendedName>
</protein>
<feature type="signal peptide" evidence="1">
    <location>
        <begin position="1"/>
        <end position="30"/>
    </location>
</feature>
<reference evidence="3 4" key="1">
    <citation type="submission" date="2019-03" db="EMBL/GenBank/DDBJ databases">
        <title>Paraburkholderia sp. 7MH5, isolated from subtropical forest soil.</title>
        <authorList>
            <person name="Gao Z.-H."/>
            <person name="Qiu L.-H."/>
        </authorList>
    </citation>
    <scope>NUCLEOTIDE SEQUENCE [LARGE SCALE GENOMIC DNA]</scope>
    <source>
        <strain evidence="3 4">7MH5</strain>
    </source>
</reference>
<evidence type="ECO:0000259" key="2">
    <source>
        <dbReference type="Pfam" id="PF04366"/>
    </source>
</evidence>
<evidence type="ECO:0000313" key="3">
    <source>
        <dbReference type="EMBL" id="QBR00330.1"/>
    </source>
</evidence>
<evidence type="ECO:0000313" key="4">
    <source>
        <dbReference type="Proteomes" id="UP000295727"/>
    </source>
</evidence>
<gene>
    <name evidence="3" type="ORF">E1956_25075</name>
</gene>
<feature type="chain" id="PRO_5020522298" description="Ysc84 actin-binding domain-containing protein" evidence="1">
    <location>
        <begin position="31"/>
        <end position="205"/>
    </location>
</feature>
<dbReference type="KEGG" id="ppai:E1956_25075"/>
<name>A0A4P7D0S8_9BURK</name>
<proteinExistence type="predicted"/>
<dbReference type="Proteomes" id="UP000295727">
    <property type="component" value="Chromosome 2"/>
</dbReference>
<organism evidence="3 4">
    <name type="scientific">Paraburkholderia pallida</name>
    <dbReference type="NCBI Taxonomy" id="2547399"/>
    <lineage>
        <taxon>Bacteria</taxon>
        <taxon>Pseudomonadati</taxon>
        <taxon>Pseudomonadota</taxon>
        <taxon>Betaproteobacteria</taxon>
        <taxon>Burkholderiales</taxon>
        <taxon>Burkholderiaceae</taxon>
        <taxon>Paraburkholderia</taxon>
    </lineage>
</organism>
<dbReference type="InterPro" id="IPR007461">
    <property type="entry name" value="Ysc84_actin-binding"/>
</dbReference>
<sequence length="205" mass="20918">MNRRRFLAAGGSVAASLAVLAGLPALSACAVTGSSGSGNAAEAAQENARRRREIDADVDAALERLYGTVKGSRELIGKSSAVLVFPDVVGAAIGVGGQYGRGALRAGGRTVGYFSTTAGSFGFQIGAQSRAVYYAFMTQGAFERFKRSSGWKVGADATVALVKMGVNGQVDTSTAINPIEAFVLTNAGLMAGASLEGSKVSRLDL</sequence>
<dbReference type="RefSeq" id="WP_134753888.1">
    <property type="nucleotide sequence ID" value="NZ_CP038149.1"/>
</dbReference>
<feature type="domain" description="Ysc84 actin-binding" evidence="2">
    <location>
        <begin position="118"/>
        <end position="201"/>
    </location>
</feature>
<accession>A0A4P7D0S8</accession>